<name>A0ABQ9XU53_9EUKA</name>
<dbReference type="EMBL" id="JARBJD010000071">
    <property type="protein sequence ID" value="KAK2955015.1"/>
    <property type="molecule type" value="Genomic_DNA"/>
</dbReference>
<sequence length="359" mass="40765">MITLIETTNTSSSLSRTDLSSPQFPLSMDDGPFLNWSEDDKETYPEKAVVFQSLVATVKLRPVLDVSLEAKAVKFLDSVFPPNDEESADAFLRSLASNSDDSLTVFVQSIVVLISSTSRAITTVTMKILDRLMRNSYATHHRLALIKADLIPQLIMTLNPQSLSFAETDDIHTCLMEIITTSILFASGDALVFFGIEDHDEQQAAQETVLQQVVVPSEKYILHLCVNRYSIIDGDLSKHFLTLLTALLEISPYYRPTMEFLLHMPVILTIPSYLTFFEDDRSILIFLRDMVDAQRRWNEKGGEGREMWKKVHRLLITEGFEDVAEEKLQNDRKELAIIFLVGNSNQWNNLQGMNAPQRR</sequence>
<evidence type="ECO:0000256" key="1">
    <source>
        <dbReference type="SAM" id="MobiDB-lite"/>
    </source>
</evidence>
<gene>
    <name evidence="2" type="ORF">BLNAU_9946</name>
</gene>
<organism evidence="2 3">
    <name type="scientific">Blattamonas nauphoetae</name>
    <dbReference type="NCBI Taxonomy" id="2049346"/>
    <lineage>
        <taxon>Eukaryota</taxon>
        <taxon>Metamonada</taxon>
        <taxon>Preaxostyla</taxon>
        <taxon>Oxymonadida</taxon>
        <taxon>Blattamonas</taxon>
    </lineage>
</organism>
<feature type="compositionally biased region" description="Low complexity" evidence="1">
    <location>
        <begin position="7"/>
        <end position="21"/>
    </location>
</feature>
<evidence type="ECO:0000313" key="3">
    <source>
        <dbReference type="Proteomes" id="UP001281761"/>
    </source>
</evidence>
<dbReference type="Proteomes" id="UP001281761">
    <property type="component" value="Unassembled WGS sequence"/>
</dbReference>
<feature type="region of interest" description="Disordered" evidence="1">
    <location>
        <begin position="1"/>
        <end position="21"/>
    </location>
</feature>
<keyword evidence="3" id="KW-1185">Reference proteome</keyword>
<reference evidence="2 3" key="1">
    <citation type="journal article" date="2022" name="bioRxiv">
        <title>Genomics of Preaxostyla Flagellates Illuminates Evolutionary Transitions and the Path Towards Mitochondrial Loss.</title>
        <authorList>
            <person name="Novak L.V.F."/>
            <person name="Treitli S.C."/>
            <person name="Pyrih J."/>
            <person name="Halakuc P."/>
            <person name="Pipaliya S.V."/>
            <person name="Vacek V."/>
            <person name="Brzon O."/>
            <person name="Soukal P."/>
            <person name="Eme L."/>
            <person name="Dacks J.B."/>
            <person name="Karnkowska A."/>
            <person name="Elias M."/>
            <person name="Hampl V."/>
        </authorList>
    </citation>
    <scope>NUCLEOTIDE SEQUENCE [LARGE SCALE GENOMIC DNA]</scope>
    <source>
        <strain evidence="2">NAU3</strain>
        <tissue evidence="2">Gut</tissue>
    </source>
</reference>
<accession>A0ABQ9XU53</accession>
<protein>
    <submittedName>
        <fullName evidence="2">Uncharacterized protein</fullName>
    </submittedName>
</protein>
<comment type="caution">
    <text evidence="2">The sequence shown here is derived from an EMBL/GenBank/DDBJ whole genome shotgun (WGS) entry which is preliminary data.</text>
</comment>
<evidence type="ECO:0000313" key="2">
    <source>
        <dbReference type="EMBL" id="KAK2955015.1"/>
    </source>
</evidence>
<proteinExistence type="predicted"/>